<proteinExistence type="predicted"/>
<protein>
    <recommendedName>
        <fullName evidence="3">J domain-containing protein</fullName>
    </recommendedName>
</protein>
<dbReference type="EMBL" id="JBAMIC010000002">
    <property type="protein sequence ID" value="KAK7113370.1"/>
    <property type="molecule type" value="Genomic_DNA"/>
</dbReference>
<feature type="compositionally biased region" description="Basic and acidic residues" evidence="2">
    <location>
        <begin position="165"/>
        <end position="182"/>
    </location>
</feature>
<comment type="caution">
    <text evidence="4">The sequence shown here is derived from an EMBL/GenBank/DDBJ whole genome shotgun (WGS) entry which is preliminary data.</text>
</comment>
<keyword evidence="5" id="KW-1185">Reference proteome</keyword>
<dbReference type="Pfam" id="PF00226">
    <property type="entry name" value="DnaJ"/>
    <property type="match status" value="1"/>
</dbReference>
<dbReference type="GO" id="GO:0005737">
    <property type="term" value="C:cytoplasm"/>
    <property type="evidence" value="ECO:0007669"/>
    <property type="project" value="TreeGrafter"/>
</dbReference>
<dbReference type="InterPro" id="IPR029827">
    <property type="entry name" value="JDP1-like"/>
</dbReference>
<dbReference type="PANTHER" id="PTHR44500">
    <property type="entry name" value="DNAJ HOMOLOG SUBFAMILY C MEMBER 12"/>
    <property type="match status" value="1"/>
</dbReference>
<evidence type="ECO:0000256" key="1">
    <source>
        <dbReference type="ARBA" id="ARBA00023186"/>
    </source>
</evidence>
<dbReference type="InterPro" id="IPR036869">
    <property type="entry name" value="J_dom_sf"/>
</dbReference>
<organism evidence="4 5">
    <name type="scientific">Littorina saxatilis</name>
    <dbReference type="NCBI Taxonomy" id="31220"/>
    <lineage>
        <taxon>Eukaryota</taxon>
        <taxon>Metazoa</taxon>
        <taxon>Spiralia</taxon>
        <taxon>Lophotrochozoa</taxon>
        <taxon>Mollusca</taxon>
        <taxon>Gastropoda</taxon>
        <taxon>Caenogastropoda</taxon>
        <taxon>Littorinimorpha</taxon>
        <taxon>Littorinoidea</taxon>
        <taxon>Littorinidae</taxon>
        <taxon>Littorina</taxon>
    </lineage>
</organism>
<keyword evidence="1" id="KW-0143">Chaperone</keyword>
<dbReference type="PRINTS" id="PR00625">
    <property type="entry name" value="JDOMAIN"/>
</dbReference>
<accession>A0AAN9BY39</accession>
<evidence type="ECO:0000313" key="5">
    <source>
        <dbReference type="Proteomes" id="UP001374579"/>
    </source>
</evidence>
<dbReference type="InterPro" id="IPR001623">
    <property type="entry name" value="DnaJ_domain"/>
</dbReference>
<dbReference type="Gene3D" id="1.10.287.110">
    <property type="entry name" value="DnaJ domain"/>
    <property type="match status" value="1"/>
</dbReference>
<name>A0AAN9BY39_9CAEN</name>
<dbReference type="SMART" id="SM00271">
    <property type="entry name" value="DnaJ"/>
    <property type="match status" value="1"/>
</dbReference>
<evidence type="ECO:0000259" key="3">
    <source>
        <dbReference type="PROSITE" id="PS50076"/>
    </source>
</evidence>
<evidence type="ECO:0000313" key="4">
    <source>
        <dbReference type="EMBL" id="KAK7113370.1"/>
    </source>
</evidence>
<dbReference type="AlphaFoldDB" id="A0AAN9BY39"/>
<evidence type="ECO:0000256" key="2">
    <source>
        <dbReference type="SAM" id="MobiDB-lite"/>
    </source>
</evidence>
<reference evidence="4 5" key="1">
    <citation type="submission" date="2024-02" db="EMBL/GenBank/DDBJ databases">
        <title>Chromosome-scale genome assembly of the rough periwinkle Littorina saxatilis.</title>
        <authorList>
            <person name="De Jode A."/>
            <person name="Faria R."/>
            <person name="Formenti G."/>
            <person name="Sims Y."/>
            <person name="Smith T.P."/>
            <person name="Tracey A."/>
            <person name="Wood J.M.D."/>
            <person name="Zagrodzka Z.B."/>
            <person name="Johannesson K."/>
            <person name="Butlin R.K."/>
            <person name="Leder E.H."/>
        </authorList>
    </citation>
    <scope>NUCLEOTIDE SEQUENCE [LARGE SCALE GENOMIC DNA]</scope>
    <source>
        <strain evidence="4">Snail1</strain>
        <tissue evidence="4">Muscle</tissue>
    </source>
</reference>
<dbReference type="CDD" id="cd06257">
    <property type="entry name" value="DnaJ"/>
    <property type="match status" value="1"/>
</dbReference>
<feature type="domain" description="J" evidence="3">
    <location>
        <begin position="14"/>
        <end position="79"/>
    </location>
</feature>
<gene>
    <name evidence="4" type="ORF">V1264_012669</name>
</gene>
<feature type="region of interest" description="Disordered" evidence="2">
    <location>
        <begin position="107"/>
        <end position="183"/>
    </location>
</feature>
<dbReference type="PANTHER" id="PTHR44500:SF1">
    <property type="entry name" value="DNAJ HOMOLOG SUBFAMILY C MEMBER 12"/>
    <property type="match status" value="1"/>
</dbReference>
<sequence>MDQILSYERNEADDYYNILGCSEHSTEEQITTEYRARVLHCHPDKHPDDPTAAEQFGRLSKAKETLTNPDTRAKYDKWRRSGIAMSYDAWCGMRDSVHTSMHWATKAPQPQIVAPSDQAASSSSKTGERDQSANSSGHTSRERSPSPRQALPYDKAQQVDLTFPSRDKQSGTSERVDWRPREATGLLQKFRNYEI</sequence>
<dbReference type="SUPFAM" id="SSF46565">
    <property type="entry name" value="Chaperone J-domain"/>
    <property type="match status" value="1"/>
</dbReference>
<dbReference type="PROSITE" id="PS50076">
    <property type="entry name" value="DNAJ_2"/>
    <property type="match status" value="1"/>
</dbReference>
<dbReference type="Proteomes" id="UP001374579">
    <property type="component" value="Unassembled WGS sequence"/>
</dbReference>